<feature type="transmembrane region" description="Helical" evidence="1">
    <location>
        <begin position="128"/>
        <end position="149"/>
    </location>
</feature>
<dbReference type="AlphaFoldDB" id="A0A5B8W9D5"/>
<feature type="transmembrane region" description="Helical" evidence="1">
    <location>
        <begin position="86"/>
        <end position="108"/>
    </location>
</feature>
<name>A0A5B8W9D5_9SPHI</name>
<dbReference type="RefSeq" id="WP_147059309.1">
    <property type="nucleotide sequence ID" value="NZ_CP042437.1"/>
</dbReference>
<evidence type="ECO:0000256" key="1">
    <source>
        <dbReference type="SAM" id="Phobius"/>
    </source>
</evidence>
<keyword evidence="1" id="KW-0812">Transmembrane</keyword>
<keyword evidence="3" id="KW-0808">Transferase</keyword>
<proteinExistence type="predicted"/>
<keyword evidence="3" id="KW-0418">Kinase</keyword>
<evidence type="ECO:0000313" key="3">
    <source>
        <dbReference type="EMBL" id="QEC79575.1"/>
    </source>
</evidence>
<feature type="transmembrane region" description="Helical" evidence="1">
    <location>
        <begin position="7"/>
        <end position="27"/>
    </location>
</feature>
<keyword evidence="1" id="KW-0472">Membrane</keyword>
<evidence type="ECO:0000313" key="4">
    <source>
        <dbReference type="Proteomes" id="UP000321362"/>
    </source>
</evidence>
<dbReference type="InterPro" id="IPR010559">
    <property type="entry name" value="Sig_transdc_His_kin_internal"/>
</dbReference>
<dbReference type="PANTHER" id="PTHR34220">
    <property type="entry name" value="SENSOR HISTIDINE KINASE YPDA"/>
    <property type="match status" value="1"/>
</dbReference>
<dbReference type="KEGG" id="mgk:FSB76_27830"/>
<protein>
    <submittedName>
        <fullName evidence="3">Sensor histidine kinase</fullName>
    </submittedName>
</protein>
<evidence type="ECO:0000259" key="2">
    <source>
        <dbReference type="Pfam" id="PF06580"/>
    </source>
</evidence>
<dbReference type="GO" id="GO:0000155">
    <property type="term" value="F:phosphorelay sensor kinase activity"/>
    <property type="evidence" value="ECO:0007669"/>
    <property type="project" value="InterPro"/>
</dbReference>
<dbReference type="OrthoDB" id="9792992at2"/>
<organism evidence="3 4">
    <name type="scientific">Mucilaginibacter ginsenosidivorax</name>
    <dbReference type="NCBI Taxonomy" id="862126"/>
    <lineage>
        <taxon>Bacteria</taxon>
        <taxon>Pseudomonadati</taxon>
        <taxon>Bacteroidota</taxon>
        <taxon>Sphingobacteriia</taxon>
        <taxon>Sphingobacteriales</taxon>
        <taxon>Sphingobacteriaceae</taxon>
        <taxon>Mucilaginibacter</taxon>
    </lineage>
</organism>
<reference evidence="3 4" key="1">
    <citation type="journal article" date="2013" name="J. Microbiol.">
        <title>Mucilaginibacter ginsenosidivorax sp. nov., with ginsenoside converting activity isolated from sediment.</title>
        <authorList>
            <person name="Kim J.K."/>
            <person name="Choi T.E."/>
            <person name="Liu Q.M."/>
            <person name="Park H.Y."/>
            <person name="Yi T.H."/>
            <person name="Yoon M.H."/>
            <person name="Kim S.C."/>
            <person name="Im W.T."/>
        </authorList>
    </citation>
    <scope>NUCLEOTIDE SEQUENCE [LARGE SCALE GENOMIC DNA]</scope>
    <source>
        <strain evidence="3 4">KHI28</strain>
    </source>
</reference>
<sequence length="285" mass="32709">MTQQKSISLYWLCQLIGWSAAGLFWGFSAWMQMHAGGHSGQYSYTLALFHFILDIGIGILITHAYYRFAHRFNFTHLKVQKMAVRLIPAVLLMGVCYMLLVAGKLYAARYYFTFAYSESFWTFFRENYLVLLATGIRLMAIWVLAFHLYHYALMEIGTATDNARLQVVARDAQLQQLSAQLNPHFFFNSLNSVKALTNTNPAKARRAIDLLSDLLRATLYGGNVSLMSLHDEVNLVTDYLELEKIRFEERLQFTVDMEEGVEHYLIPPLSIQTLVENAIKHGITQ</sequence>
<dbReference type="GO" id="GO:0016020">
    <property type="term" value="C:membrane"/>
    <property type="evidence" value="ECO:0007669"/>
    <property type="project" value="InterPro"/>
</dbReference>
<dbReference type="PANTHER" id="PTHR34220:SF7">
    <property type="entry name" value="SENSOR HISTIDINE KINASE YPDA"/>
    <property type="match status" value="1"/>
</dbReference>
<feature type="domain" description="Signal transduction histidine kinase internal region" evidence="2">
    <location>
        <begin position="172"/>
        <end position="251"/>
    </location>
</feature>
<keyword evidence="4" id="KW-1185">Reference proteome</keyword>
<dbReference type="InterPro" id="IPR050640">
    <property type="entry name" value="Bact_2-comp_sensor_kinase"/>
</dbReference>
<dbReference type="Pfam" id="PF06580">
    <property type="entry name" value="His_kinase"/>
    <property type="match status" value="1"/>
</dbReference>
<dbReference type="EMBL" id="CP042437">
    <property type="protein sequence ID" value="QEC79575.1"/>
    <property type="molecule type" value="Genomic_DNA"/>
</dbReference>
<dbReference type="Proteomes" id="UP000321362">
    <property type="component" value="Chromosome"/>
</dbReference>
<feature type="transmembrane region" description="Helical" evidence="1">
    <location>
        <begin position="47"/>
        <end position="66"/>
    </location>
</feature>
<gene>
    <name evidence="3" type="ORF">FSB76_27830</name>
</gene>
<keyword evidence="1" id="KW-1133">Transmembrane helix</keyword>
<accession>A0A5B8W9D5</accession>